<evidence type="ECO:0000313" key="2">
    <source>
        <dbReference type="EMBL" id="GHE13826.1"/>
    </source>
</evidence>
<feature type="compositionally biased region" description="Low complexity" evidence="1">
    <location>
        <begin position="17"/>
        <end position="34"/>
    </location>
</feature>
<organism evidence="2 3">
    <name type="scientific">Streptomyces alanosinicus</name>
    <dbReference type="NCBI Taxonomy" id="68171"/>
    <lineage>
        <taxon>Bacteria</taxon>
        <taxon>Bacillati</taxon>
        <taxon>Actinomycetota</taxon>
        <taxon>Actinomycetes</taxon>
        <taxon>Kitasatosporales</taxon>
        <taxon>Streptomycetaceae</taxon>
        <taxon>Streptomyces</taxon>
    </lineage>
</organism>
<evidence type="ECO:0000256" key="1">
    <source>
        <dbReference type="SAM" id="MobiDB-lite"/>
    </source>
</evidence>
<proteinExistence type="predicted"/>
<accession>A0A918YSN6</accession>
<protein>
    <submittedName>
        <fullName evidence="2">Uncharacterized protein</fullName>
    </submittedName>
</protein>
<feature type="region of interest" description="Disordered" evidence="1">
    <location>
        <begin position="1"/>
        <end position="83"/>
    </location>
</feature>
<dbReference type="Proteomes" id="UP000655443">
    <property type="component" value="Unassembled WGS sequence"/>
</dbReference>
<reference evidence="2" key="2">
    <citation type="submission" date="2020-09" db="EMBL/GenBank/DDBJ databases">
        <authorList>
            <person name="Sun Q."/>
            <person name="Ohkuma M."/>
        </authorList>
    </citation>
    <scope>NUCLEOTIDE SEQUENCE</scope>
    <source>
        <strain evidence="2">JCM 4714</strain>
    </source>
</reference>
<reference evidence="2" key="1">
    <citation type="journal article" date="2014" name="Int. J. Syst. Evol. Microbiol.">
        <title>Complete genome sequence of Corynebacterium casei LMG S-19264T (=DSM 44701T), isolated from a smear-ripened cheese.</title>
        <authorList>
            <consortium name="US DOE Joint Genome Institute (JGI-PGF)"/>
            <person name="Walter F."/>
            <person name="Albersmeier A."/>
            <person name="Kalinowski J."/>
            <person name="Ruckert C."/>
        </authorList>
    </citation>
    <scope>NUCLEOTIDE SEQUENCE</scope>
    <source>
        <strain evidence="2">JCM 4714</strain>
    </source>
</reference>
<keyword evidence="3" id="KW-1185">Reference proteome</keyword>
<comment type="caution">
    <text evidence="2">The sequence shown here is derived from an EMBL/GenBank/DDBJ whole genome shotgun (WGS) entry which is preliminary data.</text>
</comment>
<dbReference type="AlphaFoldDB" id="A0A918YSN6"/>
<sequence>MGARHDVEALDSYPPTARSAVGAEGRRSAGGAAACTRVTAEGTASLDSAPPDPGPEEVLTDLSGPVACPAAGQRVGKTREPRG</sequence>
<name>A0A918YSN6_9ACTN</name>
<evidence type="ECO:0000313" key="3">
    <source>
        <dbReference type="Proteomes" id="UP000655443"/>
    </source>
</evidence>
<gene>
    <name evidence="2" type="ORF">GCM10010339_82290</name>
</gene>
<dbReference type="EMBL" id="BMVG01000044">
    <property type="protein sequence ID" value="GHE13826.1"/>
    <property type="molecule type" value="Genomic_DNA"/>
</dbReference>